<dbReference type="Gene3D" id="2.30.110.10">
    <property type="entry name" value="Electron Transport, Fmn-binding Protein, Chain A"/>
    <property type="match status" value="1"/>
</dbReference>
<gene>
    <name evidence="4" type="ORF">F2Y81_20515</name>
</gene>
<protein>
    <recommendedName>
        <fullName evidence="3">Flavin reductase like domain-containing protein</fullName>
    </recommendedName>
</protein>
<evidence type="ECO:0000313" key="4">
    <source>
        <dbReference type="EMBL" id="KAA5414331.1"/>
    </source>
</evidence>
<dbReference type="Pfam" id="PF01613">
    <property type="entry name" value="Flavin_Reduct"/>
    <property type="match status" value="1"/>
</dbReference>
<dbReference type="AlphaFoldDB" id="A0A108T9J7"/>
<feature type="domain" description="Flavin reductase like" evidence="3">
    <location>
        <begin position="68"/>
        <end position="217"/>
    </location>
</feature>
<dbReference type="SUPFAM" id="SSF50475">
    <property type="entry name" value="FMN-binding split barrel"/>
    <property type="match status" value="1"/>
</dbReference>
<evidence type="ECO:0000256" key="1">
    <source>
        <dbReference type="ARBA" id="ARBA00038054"/>
    </source>
</evidence>
<name>A0A108T9J7_9BACE</name>
<reference evidence="4 5" key="1">
    <citation type="journal article" date="2019" name="Nat. Med.">
        <title>A library of human gut bacterial isolates paired with longitudinal multiomics data enables mechanistic microbiome research.</title>
        <authorList>
            <person name="Poyet M."/>
            <person name="Groussin M."/>
            <person name="Gibbons S.M."/>
            <person name="Avila-Pacheco J."/>
            <person name="Jiang X."/>
            <person name="Kearney S.M."/>
            <person name="Perrotta A.R."/>
            <person name="Berdy B."/>
            <person name="Zhao S."/>
            <person name="Lieberman T.D."/>
            <person name="Swanson P.K."/>
            <person name="Smith M."/>
            <person name="Roesemann S."/>
            <person name="Alexander J.E."/>
            <person name="Rich S.A."/>
            <person name="Livny J."/>
            <person name="Vlamakis H."/>
            <person name="Clish C."/>
            <person name="Bullock K."/>
            <person name="Deik A."/>
            <person name="Scott J."/>
            <person name="Pierce K.A."/>
            <person name="Xavier R.J."/>
            <person name="Alm E.J."/>
        </authorList>
    </citation>
    <scope>NUCLEOTIDE SEQUENCE [LARGE SCALE GENOMIC DNA]</scope>
    <source>
        <strain evidence="4 5">BIOML-A6</strain>
    </source>
</reference>
<dbReference type="PANTHER" id="PTHR43567">
    <property type="entry name" value="FLAVOREDOXIN-RELATED-RELATED"/>
    <property type="match status" value="1"/>
</dbReference>
<dbReference type="PANTHER" id="PTHR43567:SF5">
    <property type="entry name" value="HYPOTHETICAL CYTOSOLIC PROTEIN"/>
    <property type="match status" value="1"/>
</dbReference>
<dbReference type="eggNOG" id="COG1853">
    <property type="taxonomic scope" value="Bacteria"/>
</dbReference>
<organism evidence="4 5">
    <name type="scientific">Bacteroides cellulosilyticus</name>
    <dbReference type="NCBI Taxonomy" id="246787"/>
    <lineage>
        <taxon>Bacteria</taxon>
        <taxon>Pseudomonadati</taxon>
        <taxon>Bacteroidota</taxon>
        <taxon>Bacteroidia</taxon>
        <taxon>Bacteroidales</taxon>
        <taxon>Bacteroidaceae</taxon>
        <taxon>Bacteroides</taxon>
    </lineage>
</organism>
<dbReference type="STRING" id="246787.BcellWH2_04757"/>
<dbReference type="GO" id="GO:0016646">
    <property type="term" value="F:oxidoreductase activity, acting on the CH-NH group of donors, NAD or NADP as acceptor"/>
    <property type="evidence" value="ECO:0007669"/>
    <property type="project" value="UniProtKB-ARBA"/>
</dbReference>
<comment type="similarity">
    <text evidence="1">Belongs to the flavoredoxin family.</text>
</comment>
<sequence>MKITILLPVISLFLFLASCTNPSDKKVNDQASESSESGVTSTDWRSRYDKLEASDLPDNVIQLIGKEWMLVTAGDESSFNTMTASWGGMGYIWERPSTFIFIRDTRYTYQFLQQHESFTLSFFNEKYRNALRICGTMSGRNTDKVKEAGLTPLETPSGLMSFEEARMIIECKKMFIQELDYANLTEPYKSKIMEEAYKNEPSKHQMFISEIVNIWIKK</sequence>
<evidence type="ECO:0000256" key="2">
    <source>
        <dbReference type="SAM" id="SignalP"/>
    </source>
</evidence>
<dbReference type="InterPro" id="IPR002563">
    <property type="entry name" value="Flavin_Rdtase-like_dom"/>
</dbReference>
<dbReference type="InterPro" id="IPR012349">
    <property type="entry name" value="Split_barrel_FMN-bd"/>
</dbReference>
<evidence type="ECO:0000259" key="3">
    <source>
        <dbReference type="Pfam" id="PF01613"/>
    </source>
</evidence>
<proteinExistence type="inferred from homology"/>
<comment type="caution">
    <text evidence="4">The sequence shown here is derived from an EMBL/GenBank/DDBJ whole genome shotgun (WGS) entry which is preliminary data.</text>
</comment>
<dbReference type="RefSeq" id="WP_007216091.1">
    <property type="nucleotide sequence ID" value="NZ_CABMLT010000012.1"/>
</dbReference>
<feature type="chain" id="PRO_5030020125" description="Flavin reductase like domain-containing protein" evidence="2">
    <location>
        <begin position="23"/>
        <end position="218"/>
    </location>
</feature>
<keyword evidence="2" id="KW-0732">Signal</keyword>
<dbReference type="GO" id="GO:0010181">
    <property type="term" value="F:FMN binding"/>
    <property type="evidence" value="ECO:0007669"/>
    <property type="project" value="InterPro"/>
</dbReference>
<accession>A0A108T9J7</accession>
<evidence type="ECO:0000313" key="5">
    <source>
        <dbReference type="Proteomes" id="UP000448877"/>
    </source>
</evidence>
<dbReference type="PROSITE" id="PS51257">
    <property type="entry name" value="PROKAR_LIPOPROTEIN"/>
    <property type="match status" value="1"/>
</dbReference>
<dbReference type="Proteomes" id="UP000448877">
    <property type="component" value="Unassembled WGS sequence"/>
</dbReference>
<dbReference type="InterPro" id="IPR052174">
    <property type="entry name" value="Flavoredoxin"/>
</dbReference>
<feature type="signal peptide" evidence="2">
    <location>
        <begin position="1"/>
        <end position="22"/>
    </location>
</feature>
<dbReference type="EMBL" id="VVYV01000042">
    <property type="protein sequence ID" value="KAA5414331.1"/>
    <property type="molecule type" value="Genomic_DNA"/>
</dbReference>